<feature type="compositionally biased region" description="Basic residues" evidence="1">
    <location>
        <begin position="67"/>
        <end position="76"/>
    </location>
</feature>
<protein>
    <submittedName>
        <fullName evidence="2">Uncharacterized protein</fullName>
    </submittedName>
</protein>
<dbReference type="Proteomes" id="UP000752696">
    <property type="component" value="Unassembled WGS sequence"/>
</dbReference>
<feature type="region of interest" description="Disordered" evidence="1">
    <location>
        <begin position="51"/>
        <end position="82"/>
    </location>
</feature>
<comment type="caution">
    <text evidence="2">The sequence shown here is derived from an EMBL/GenBank/DDBJ whole genome shotgun (WGS) entry which is preliminary data.</text>
</comment>
<feature type="non-terminal residue" evidence="2">
    <location>
        <position position="1"/>
    </location>
</feature>
<name>A0A6V7HCK2_9HYME</name>
<reference evidence="2" key="1">
    <citation type="submission" date="2020-07" db="EMBL/GenBank/DDBJ databases">
        <authorList>
            <person name="Nazaruddin N."/>
        </authorList>
    </citation>
    <scope>NUCLEOTIDE SEQUENCE</scope>
</reference>
<sequence>CYERTYLIFVSLFYFPPKVHKMFNFIKFKNIDELLLAGRSSPVRLLLHTVSSSSFSQSSSRPETAPHVKKKKKTERNKKANETSARFLLSACSNIARSIVHQDRRSEVREDLGGGKFVVAGEGGLISLRQGKSLEEGQRKKEPGAPAT</sequence>
<feature type="compositionally biased region" description="Low complexity" evidence="1">
    <location>
        <begin position="51"/>
        <end position="60"/>
    </location>
</feature>
<evidence type="ECO:0000313" key="3">
    <source>
        <dbReference type="Proteomes" id="UP000752696"/>
    </source>
</evidence>
<evidence type="ECO:0000313" key="2">
    <source>
        <dbReference type="EMBL" id="CAD1477778.1"/>
    </source>
</evidence>
<proteinExistence type="predicted"/>
<dbReference type="AlphaFoldDB" id="A0A6V7HCK2"/>
<feature type="compositionally biased region" description="Basic and acidic residues" evidence="1">
    <location>
        <begin position="132"/>
        <end position="148"/>
    </location>
</feature>
<gene>
    <name evidence="2" type="ORF">MHI_LOCUS751705</name>
</gene>
<feature type="region of interest" description="Disordered" evidence="1">
    <location>
        <begin position="129"/>
        <end position="148"/>
    </location>
</feature>
<dbReference type="EMBL" id="CAJDYZ010010227">
    <property type="protein sequence ID" value="CAD1477778.1"/>
    <property type="molecule type" value="Genomic_DNA"/>
</dbReference>
<organism evidence="2 3">
    <name type="scientific">Heterotrigona itama</name>
    <dbReference type="NCBI Taxonomy" id="395501"/>
    <lineage>
        <taxon>Eukaryota</taxon>
        <taxon>Metazoa</taxon>
        <taxon>Ecdysozoa</taxon>
        <taxon>Arthropoda</taxon>
        <taxon>Hexapoda</taxon>
        <taxon>Insecta</taxon>
        <taxon>Pterygota</taxon>
        <taxon>Neoptera</taxon>
        <taxon>Endopterygota</taxon>
        <taxon>Hymenoptera</taxon>
        <taxon>Apocrita</taxon>
        <taxon>Aculeata</taxon>
        <taxon>Apoidea</taxon>
        <taxon>Anthophila</taxon>
        <taxon>Apidae</taxon>
        <taxon>Heterotrigona</taxon>
    </lineage>
</organism>
<evidence type="ECO:0000256" key="1">
    <source>
        <dbReference type="SAM" id="MobiDB-lite"/>
    </source>
</evidence>
<accession>A0A6V7HCK2</accession>
<keyword evidence="3" id="KW-1185">Reference proteome</keyword>